<dbReference type="Pfam" id="PF00204">
    <property type="entry name" value="DNA_gyraseB"/>
    <property type="match status" value="1"/>
</dbReference>
<evidence type="ECO:0000259" key="13">
    <source>
        <dbReference type="PROSITE" id="PS50880"/>
    </source>
</evidence>
<comment type="catalytic activity">
    <reaction evidence="1">
        <text>ATP-dependent breakage, passage and rejoining of double-stranded DNA.</text>
        <dbReference type="EC" id="5.6.2.2"/>
    </reaction>
</comment>
<name>A0A6J5JVD4_9GAMM</name>
<dbReference type="InterPro" id="IPR018522">
    <property type="entry name" value="TopoIIA_CS"/>
</dbReference>
<evidence type="ECO:0000256" key="5">
    <source>
        <dbReference type="ARBA" id="ARBA00019166"/>
    </source>
</evidence>
<dbReference type="RefSeq" id="WP_176604785.1">
    <property type="nucleotide sequence ID" value="NZ_LR794158.1"/>
</dbReference>
<dbReference type="SUPFAM" id="SSF54211">
    <property type="entry name" value="Ribosomal protein S5 domain 2-like"/>
    <property type="match status" value="1"/>
</dbReference>
<evidence type="ECO:0000313" key="14">
    <source>
        <dbReference type="EMBL" id="CAB3976248.1"/>
    </source>
</evidence>
<evidence type="ECO:0000256" key="3">
    <source>
        <dbReference type="ARBA" id="ARBA00010708"/>
    </source>
</evidence>
<dbReference type="Gene3D" id="3.30.565.10">
    <property type="entry name" value="Histidine kinase-like ATPase, C-terminal domain"/>
    <property type="match status" value="1"/>
</dbReference>
<dbReference type="Pfam" id="PF01751">
    <property type="entry name" value="Toprim"/>
    <property type="match status" value="1"/>
</dbReference>
<accession>A0A6J5JVD4</accession>
<dbReference type="PROSITE" id="PS50880">
    <property type="entry name" value="TOPRIM"/>
    <property type="match status" value="1"/>
</dbReference>
<reference evidence="14 15" key="1">
    <citation type="submission" date="2020-04" db="EMBL/GenBank/DDBJ databases">
        <authorList>
            <person name="Graf S J."/>
        </authorList>
    </citation>
    <scope>NUCLEOTIDE SEQUENCE [LARGE SCALE GENOMIC DNA]</scope>
    <source>
        <strain evidence="14">1</strain>
    </source>
</reference>
<dbReference type="CDD" id="cd16928">
    <property type="entry name" value="HATPase_GyrB-like"/>
    <property type="match status" value="1"/>
</dbReference>
<evidence type="ECO:0000256" key="2">
    <source>
        <dbReference type="ARBA" id="ARBA00001946"/>
    </source>
</evidence>
<dbReference type="Gene3D" id="3.40.50.670">
    <property type="match status" value="2"/>
</dbReference>
<organism evidence="14 15">
    <name type="scientific">Candidatus Azoamicus ciliaticola</name>
    <dbReference type="NCBI Taxonomy" id="2652803"/>
    <lineage>
        <taxon>Bacteria</taxon>
        <taxon>Pseudomonadati</taxon>
        <taxon>Pseudomonadota</taxon>
        <taxon>Gammaproteobacteria</taxon>
        <taxon>Candidatus Azoamicaceae</taxon>
        <taxon>Candidatus Azoamicus</taxon>
    </lineage>
</organism>
<evidence type="ECO:0000256" key="8">
    <source>
        <dbReference type="ARBA" id="ARBA00022840"/>
    </source>
</evidence>
<dbReference type="GO" id="GO:0003677">
    <property type="term" value="F:DNA binding"/>
    <property type="evidence" value="ECO:0007669"/>
    <property type="project" value="UniProtKB-KW"/>
</dbReference>
<keyword evidence="8" id="KW-0067">ATP-binding</keyword>
<dbReference type="GO" id="GO:0005524">
    <property type="term" value="F:ATP binding"/>
    <property type="evidence" value="ECO:0007669"/>
    <property type="project" value="UniProtKB-KW"/>
</dbReference>
<dbReference type="GO" id="GO:0046872">
    <property type="term" value="F:metal ion binding"/>
    <property type="evidence" value="ECO:0007669"/>
    <property type="project" value="UniProtKB-KW"/>
</dbReference>
<dbReference type="Gene3D" id="3.30.230.10">
    <property type="match status" value="1"/>
</dbReference>
<comment type="similarity">
    <text evidence="3">Belongs to the type II topoisomerase GyrB family.</text>
</comment>
<dbReference type="SUPFAM" id="SSF56719">
    <property type="entry name" value="Type II DNA topoisomerase"/>
    <property type="match status" value="1"/>
</dbReference>
<evidence type="ECO:0000256" key="6">
    <source>
        <dbReference type="ARBA" id="ARBA00022723"/>
    </source>
</evidence>
<dbReference type="SMART" id="SM00387">
    <property type="entry name" value="HATPase_c"/>
    <property type="match status" value="1"/>
</dbReference>
<dbReference type="SMART" id="SM00433">
    <property type="entry name" value="TOP2c"/>
    <property type="match status" value="1"/>
</dbReference>
<proteinExistence type="inferred from homology"/>
<dbReference type="InterPro" id="IPR006171">
    <property type="entry name" value="TOPRIM_dom"/>
</dbReference>
<keyword evidence="12 14" id="KW-0413">Isomerase</keyword>
<dbReference type="Proteomes" id="UP000509549">
    <property type="component" value="Chromosome"/>
</dbReference>
<dbReference type="InterPro" id="IPR020568">
    <property type="entry name" value="Ribosomal_Su5_D2-typ_SF"/>
</dbReference>
<dbReference type="InterPro" id="IPR036890">
    <property type="entry name" value="HATPase_C_sf"/>
</dbReference>
<keyword evidence="10" id="KW-0799">Topoisomerase</keyword>
<evidence type="ECO:0000256" key="1">
    <source>
        <dbReference type="ARBA" id="ARBA00000185"/>
    </source>
</evidence>
<dbReference type="InterPro" id="IPR000565">
    <property type="entry name" value="Topo_IIA_B"/>
</dbReference>
<protein>
    <recommendedName>
        <fullName evidence="5">DNA gyrase subunit B</fullName>
        <ecNumber evidence="4">5.6.2.2</ecNumber>
    </recommendedName>
</protein>
<evidence type="ECO:0000256" key="12">
    <source>
        <dbReference type="ARBA" id="ARBA00023235"/>
    </source>
</evidence>
<keyword evidence="7" id="KW-0547">Nucleotide-binding</keyword>
<dbReference type="Pfam" id="PF02518">
    <property type="entry name" value="HATPase_c"/>
    <property type="match status" value="1"/>
</dbReference>
<dbReference type="PROSITE" id="PS00177">
    <property type="entry name" value="TOPOISOMERASE_II"/>
    <property type="match status" value="1"/>
</dbReference>
<dbReference type="InterPro" id="IPR003594">
    <property type="entry name" value="HATPase_dom"/>
</dbReference>
<evidence type="ECO:0000256" key="10">
    <source>
        <dbReference type="ARBA" id="ARBA00023029"/>
    </source>
</evidence>
<evidence type="ECO:0000256" key="4">
    <source>
        <dbReference type="ARBA" id="ARBA00012895"/>
    </source>
</evidence>
<keyword evidence="9" id="KW-0460">Magnesium</keyword>
<dbReference type="InterPro" id="IPR002288">
    <property type="entry name" value="DNA_gyrase_B_C"/>
</dbReference>
<dbReference type="InterPro" id="IPR013759">
    <property type="entry name" value="Topo_IIA_B_C"/>
</dbReference>
<sequence length="794" mass="91150">MINYDSSKIKIFRGLEAVRKRPGMYIGNTEDGTGLHKMIFEVVDNSIDEYLMDECKNIQIILRNNGYVTIIDDGRGMPVDKHEEEGVSAAEVIMTVLHSGAKFDDKSYKVSGGLHGVGISVVNALSSNLILKIYRNGFIYEQSYSLGKPLHEVKVVGETLLRGTEISFIPDSNIFSFINFNYQCLFDRFIELAFLNSGIKIVLLDERLKSVKQNVFFETGGLKSFLEYLNKDKKIVNKDVIFFSESKNDVLVNIGIQWTESSSESIFCYTNNIFQRDGGSHLIALKSSLTRVIKLYIDEFFSKSNNVFISGDDVREGVVIILSIYMANPKFSSQIKEKLISTEARQAVEYVVFKNLKDFFYENPNIAKSICLRVISAAKAREAAKQARDLSKKKNGMEFVSLYGKLADCQESNPFLSEIFLVEGDSAGGSAKQARDRRTQAVLPLKGKILNVERSGFDKVFSSLELKSVVSALKCCVGVNEYDISNLRYRKIIFMTDADVDGAHIKTLLLTFFYRHMPFLIENGCIFISNPPLYRISNKDESFYVKDKQEFNDFICTCVFEKLKSFLNFVDINFFNDFTLEYKNLINVFDILSNFYPRFFFEKFIYFNTFIPDFLTSSFVDKVNMYGEFLNSNFFPEFKVSFNFSKMSDGFIDVNFFNYGVLKKFKLDVNFFSSNEYKFIFKFNAFLNKFFVNNNDVKFDGVNYSFCMFTELISSMSNKILSSYFVQRYKGLGEMNPPQLWETAMNPKTRNLKLMKIKDAEYASKIFSSLMGGNIEARKKIIDKNISSNFDLDF</sequence>
<evidence type="ECO:0000256" key="7">
    <source>
        <dbReference type="ARBA" id="ARBA00022741"/>
    </source>
</evidence>
<dbReference type="PRINTS" id="PR01159">
    <property type="entry name" value="DNAGYRASEB"/>
</dbReference>
<keyword evidence="15" id="KW-1185">Reference proteome</keyword>
<dbReference type="PANTHER" id="PTHR45866:SF1">
    <property type="entry name" value="DNA GYRASE SUBUNIT B, MITOCHONDRIAL"/>
    <property type="match status" value="1"/>
</dbReference>
<dbReference type="PANTHER" id="PTHR45866">
    <property type="entry name" value="DNA GYRASE/TOPOISOMERASE SUBUNIT B"/>
    <property type="match status" value="1"/>
</dbReference>
<dbReference type="Pfam" id="PF00986">
    <property type="entry name" value="DNA_gyraseB_C"/>
    <property type="match status" value="1"/>
</dbReference>
<dbReference type="InterPro" id="IPR013760">
    <property type="entry name" value="Topo_IIA-like_dom_sf"/>
</dbReference>
<dbReference type="NCBIfam" id="NF011501">
    <property type="entry name" value="PRK14939.1"/>
    <property type="match status" value="1"/>
</dbReference>
<dbReference type="SUPFAM" id="SSF55874">
    <property type="entry name" value="ATPase domain of HSP90 chaperone/DNA topoisomerase II/histidine kinase"/>
    <property type="match status" value="1"/>
</dbReference>
<feature type="domain" description="Toprim" evidence="13">
    <location>
        <begin position="417"/>
        <end position="532"/>
    </location>
</feature>
<dbReference type="InterPro" id="IPR013506">
    <property type="entry name" value="Topo_IIA_bsu_dom2"/>
</dbReference>
<dbReference type="AlphaFoldDB" id="A0A6J5JVD4"/>
<evidence type="ECO:0000256" key="9">
    <source>
        <dbReference type="ARBA" id="ARBA00022842"/>
    </source>
</evidence>
<keyword evidence="6" id="KW-0479">Metal-binding</keyword>
<dbReference type="EC" id="5.6.2.2" evidence="4"/>
<evidence type="ECO:0000313" key="15">
    <source>
        <dbReference type="Proteomes" id="UP000509549"/>
    </source>
</evidence>
<dbReference type="GO" id="GO:0006265">
    <property type="term" value="P:DNA topological change"/>
    <property type="evidence" value="ECO:0007669"/>
    <property type="project" value="InterPro"/>
</dbReference>
<dbReference type="KEGG" id="acil:ESZ_00028"/>
<comment type="cofactor">
    <cofactor evidence="2">
        <name>Mg(2+)</name>
        <dbReference type="ChEBI" id="CHEBI:18420"/>
    </cofactor>
</comment>
<keyword evidence="11" id="KW-0238">DNA-binding</keyword>
<dbReference type="PRINTS" id="PR00418">
    <property type="entry name" value="TPI2FAMILY"/>
</dbReference>
<evidence type="ECO:0000256" key="11">
    <source>
        <dbReference type="ARBA" id="ARBA00023125"/>
    </source>
</evidence>
<dbReference type="EMBL" id="LR794158">
    <property type="protein sequence ID" value="CAB3976248.1"/>
    <property type="molecule type" value="Genomic_DNA"/>
</dbReference>
<dbReference type="InterPro" id="IPR001241">
    <property type="entry name" value="Topo_IIA"/>
</dbReference>
<dbReference type="InterPro" id="IPR014721">
    <property type="entry name" value="Ribsml_uS5_D2-typ_fold_subgr"/>
</dbReference>
<dbReference type="GO" id="GO:0003918">
    <property type="term" value="F:DNA topoisomerase type II (double strand cut, ATP-hydrolyzing) activity"/>
    <property type="evidence" value="ECO:0007669"/>
    <property type="project" value="UniProtKB-EC"/>
</dbReference>
<gene>
    <name evidence="14" type="primary">gyrB</name>
    <name evidence="14" type="ORF">ESZ_00028</name>
</gene>